<feature type="transmembrane region" description="Helical" evidence="7">
    <location>
        <begin position="181"/>
        <end position="200"/>
    </location>
</feature>
<gene>
    <name evidence="9" type="ORF">NDM98_01965</name>
</gene>
<reference evidence="9" key="1">
    <citation type="submission" date="2022-06" db="EMBL/GenBank/DDBJ databases">
        <title>Alkalicoccobacillus porphyridii sp. nov., isolated from a marine red alga, Porphyridium purpureum and reclassification of Shouchella plakortidis and Shouchella gibsonii as Alkalicoccobacillus plakortidis comb. nov. and Alkalicoccobacillus gibsonii comb. nov.</title>
        <authorList>
            <person name="Kim K.H."/>
            <person name="Lee J.K."/>
            <person name="Han D.M."/>
            <person name="Baek J.H."/>
            <person name="Jeon C.O."/>
        </authorList>
    </citation>
    <scope>NUCLEOTIDE SEQUENCE</scope>
    <source>
        <strain evidence="9">DSM 19153</strain>
    </source>
</reference>
<feature type="transmembrane region" description="Helical" evidence="7">
    <location>
        <begin position="71"/>
        <end position="95"/>
    </location>
</feature>
<comment type="caution">
    <text evidence="9">The sequence shown here is derived from an EMBL/GenBank/DDBJ whole genome shotgun (WGS) entry which is preliminary data.</text>
</comment>
<feature type="domain" description="EamA" evidence="8">
    <location>
        <begin position="150"/>
        <end position="286"/>
    </location>
</feature>
<evidence type="ECO:0000256" key="7">
    <source>
        <dbReference type="SAM" id="Phobius"/>
    </source>
</evidence>
<feature type="transmembrane region" description="Helical" evidence="7">
    <location>
        <begin position="12"/>
        <end position="32"/>
    </location>
</feature>
<feature type="transmembrane region" description="Helical" evidence="7">
    <location>
        <begin position="215"/>
        <end position="236"/>
    </location>
</feature>
<evidence type="ECO:0000256" key="6">
    <source>
        <dbReference type="ARBA" id="ARBA00023136"/>
    </source>
</evidence>
<keyword evidence="6 7" id="KW-0472">Membrane</keyword>
<dbReference type="Gene3D" id="1.10.3730.20">
    <property type="match status" value="1"/>
</dbReference>
<feature type="transmembrane region" description="Helical" evidence="7">
    <location>
        <begin position="101"/>
        <end position="119"/>
    </location>
</feature>
<name>A0ABT0XGQ2_9BACI</name>
<feature type="domain" description="EamA" evidence="8">
    <location>
        <begin position="11"/>
        <end position="141"/>
    </location>
</feature>
<dbReference type="SUPFAM" id="SSF103481">
    <property type="entry name" value="Multidrug resistance efflux transporter EmrE"/>
    <property type="match status" value="2"/>
</dbReference>
<keyword evidence="3" id="KW-1003">Cell membrane</keyword>
<dbReference type="PANTHER" id="PTHR32322">
    <property type="entry name" value="INNER MEMBRANE TRANSPORTER"/>
    <property type="match status" value="1"/>
</dbReference>
<feature type="transmembrane region" description="Helical" evidence="7">
    <location>
        <begin position="126"/>
        <end position="145"/>
    </location>
</feature>
<organism evidence="9 10">
    <name type="scientific">Alkalicoccobacillus plakortidis</name>
    <dbReference type="NCBI Taxonomy" id="444060"/>
    <lineage>
        <taxon>Bacteria</taxon>
        <taxon>Bacillati</taxon>
        <taxon>Bacillota</taxon>
        <taxon>Bacilli</taxon>
        <taxon>Bacillales</taxon>
        <taxon>Bacillaceae</taxon>
        <taxon>Alkalicoccobacillus</taxon>
    </lineage>
</organism>
<dbReference type="InterPro" id="IPR050638">
    <property type="entry name" value="AA-Vitamin_Transporters"/>
</dbReference>
<keyword evidence="5 7" id="KW-1133">Transmembrane helix</keyword>
<dbReference type="Proteomes" id="UP001203665">
    <property type="component" value="Unassembled WGS sequence"/>
</dbReference>
<dbReference type="PANTHER" id="PTHR32322:SF18">
    <property type="entry name" value="S-ADENOSYLMETHIONINE_S-ADENOSYLHOMOCYSTEINE TRANSPORTER"/>
    <property type="match status" value="1"/>
</dbReference>
<feature type="transmembrane region" description="Helical" evidence="7">
    <location>
        <begin position="38"/>
        <end position="59"/>
    </location>
</feature>
<evidence type="ECO:0000313" key="9">
    <source>
        <dbReference type="EMBL" id="MCM2674399.1"/>
    </source>
</evidence>
<evidence type="ECO:0000259" key="8">
    <source>
        <dbReference type="Pfam" id="PF00892"/>
    </source>
</evidence>
<proteinExistence type="inferred from homology"/>
<dbReference type="InterPro" id="IPR000620">
    <property type="entry name" value="EamA_dom"/>
</dbReference>
<evidence type="ECO:0000313" key="10">
    <source>
        <dbReference type="Proteomes" id="UP001203665"/>
    </source>
</evidence>
<dbReference type="RefSeq" id="WP_251604045.1">
    <property type="nucleotide sequence ID" value="NZ_JAMQJY010000001.1"/>
</dbReference>
<comment type="similarity">
    <text evidence="2">Belongs to the EamA transporter family.</text>
</comment>
<feature type="transmembrane region" description="Helical" evidence="7">
    <location>
        <begin position="248"/>
        <end position="265"/>
    </location>
</feature>
<sequence>MKNQQGTTVHYLIVMVATLLWGVNIVSLKVLVSSFAPVTMTAFRIFTAGLVLTFGLLLWKQGKKMSKSEWIYVSLGGVLGVFAHHLFLAIGLTTINASTAVLLLGLVPVATALYSVLFLKERFTTWKIVGMGLAFIGVLFVQGGITQIGKGSIFLLIAVLVQALSFLFIRKASETMQALQVTTISLLFGAMLLFLFSLYIEPQGIRTMMSGNLTIYSIFLFSAIASTAAGQFLFNLSISRIGPSKSALFLNFVPFFGVLSSALLLNEMIRWYQWCGFVFIVLGVLFGTGYVERSIIKSVKRTKKMA</sequence>
<evidence type="ECO:0000256" key="2">
    <source>
        <dbReference type="ARBA" id="ARBA00007362"/>
    </source>
</evidence>
<dbReference type="EMBL" id="JAMQJY010000001">
    <property type="protein sequence ID" value="MCM2674399.1"/>
    <property type="molecule type" value="Genomic_DNA"/>
</dbReference>
<feature type="transmembrane region" description="Helical" evidence="7">
    <location>
        <begin position="151"/>
        <end position="169"/>
    </location>
</feature>
<evidence type="ECO:0000256" key="5">
    <source>
        <dbReference type="ARBA" id="ARBA00022989"/>
    </source>
</evidence>
<dbReference type="InterPro" id="IPR037185">
    <property type="entry name" value="EmrE-like"/>
</dbReference>
<feature type="transmembrane region" description="Helical" evidence="7">
    <location>
        <begin position="271"/>
        <end position="291"/>
    </location>
</feature>
<keyword evidence="4 7" id="KW-0812">Transmembrane</keyword>
<comment type="subcellular location">
    <subcellularLocation>
        <location evidence="1">Cell membrane</location>
        <topology evidence="1">Multi-pass membrane protein</topology>
    </subcellularLocation>
</comment>
<evidence type="ECO:0000256" key="4">
    <source>
        <dbReference type="ARBA" id="ARBA00022692"/>
    </source>
</evidence>
<accession>A0ABT0XGQ2</accession>
<protein>
    <submittedName>
        <fullName evidence="9">DMT family transporter</fullName>
    </submittedName>
</protein>
<evidence type="ECO:0000256" key="1">
    <source>
        <dbReference type="ARBA" id="ARBA00004651"/>
    </source>
</evidence>
<dbReference type="Pfam" id="PF00892">
    <property type="entry name" value="EamA"/>
    <property type="match status" value="2"/>
</dbReference>
<keyword evidence="10" id="KW-1185">Reference proteome</keyword>
<evidence type="ECO:0000256" key="3">
    <source>
        <dbReference type="ARBA" id="ARBA00022475"/>
    </source>
</evidence>